<keyword evidence="7" id="KW-0808">Transferase</keyword>
<evidence type="ECO:0000256" key="13">
    <source>
        <dbReference type="ARBA" id="ARBA00022932"/>
    </source>
</evidence>
<dbReference type="EC" id="2.7.7.7" evidence="5"/>
<comment type="subunit">
    <text evidence="3">Heterodimer of a large subunit and a small subunit.</text>
</comment>
<dbReference type="GO" id="GO:0042575">
    <property type="term" value="C:DNA polymerase complex"/>
    <property type="evidence" value="ECO:0007669"/>
    <property type="project" value="TreeGrafter"/>
</dbReference>
<keyword evidence="11" id="KW-0378">Hydrolase</keyword>
<comment type="function">
    <text evidence="16">Possesses two activities: a DNA synthesis (polymerase) and an exonucleolytic activity that degrades single-stranded DNA in the 3' to 5' direction. Has a template-primer preference which is characteristic of a replicative DNA polymerase.</text>
</comment>
<dbReference type="PANTHER" id="PTHR10416:SF0">
    <property type="entry name" value="DNA POLYMERASE DELTA SUBUNIT 2"/>
    <property type="match status" value="1"/>
</dbReference>
<evidence type="ECO:0000256" key="14">
    <source>
        <dbReference type="ARBA" id="ARBA00023125"/>
    </source>
</evidence>
<evidence type="ECO:0000256" key="2">
    <source>
        <dbReference type="ARBA" id="ARBA00006035"/>
    </source>
</evidence>
<evidence type="ECO:0000259" key="20">
    <source>
        <dbReference type="Pfam" id="PF04042"/>
    </source>
</evidence>
<organism evidence="21">
    <name type="scientific">mine drainage metagenome</name>
    <dbReference type="NCBI Taxonomy" id="410659"/>
    <lineage>
        <taxon>unclassified sequences</taxon>
        <taxon>metagenomes</taxon>
        <taxon>ecological metagenomes</taxon>
    </lineage>
</organism>
<evidence type="ECO:0000256" key="15">
    <source>
        <dbReference type="ARBA" id="ARBA00023268"/>
    </source>
</evidence>
<comment type="caution">
    <text evidence="21">The sequence shown here is derived from an EMBL/GenBank/DDBJ whole genome shotgun (WGS) entry which is preliminary data.</text>
</comment>
<comment type="similarity">
    <text evidence="2">Belongs to the DNA polymerase delta/II small subunit family.</text>
</comment>
<dbReference type="HAMAP" id="MF_00325">
    <property type="entry name" value="DNApol_II_A_arch"/>
    <property type="match status" value="1"/>
</dbReference>
<evidence type="ECO:0000256" key="18">
    <source>
        <dbReference type="ARBA" id="ARBA00049244"/>
    </source>
</evidence>
<evidence type="ECO:0000256" key="5">
    <source>
        <dbReference type="ARBA" id="ARBA00012417"/>
    </source>
</evidence>
<sequence>METDALTLLLTDRQPLVLSQQVLDRCGTGSPLVTREMVERTIELRRASRMVARAAPPTVATEVALGSGIAPPFVLLTEGFSPPVPNRDPLEAYGALFASRYQMLSRLLRGRPGLSNLRPIRELRSNEADASIIAMIRDVREVSAKRIVLLTVEDPSGSIDLLVPNDAFVGRGTFLPDEVVGFTLRIAREAGKMHRVTSVERPEVPPGHATHRSDRPSRTLFLSDLHIGSRSFLSEPWARLVDFLHGRGPHAEIAETLEHVVIAGDLVDGIGVYPNQERDLAISDVVEQYAELGRRLRELPERLSIIVVPGNHDAVAPAEPQPALSAAMAGQLPTNVRSLGNPSTFALHGVVLSAYHGRGFDELIPAIPGASYGRPTDVMKRMLQMRHVAPIYGGRTPLAPLSRDGLVIEPLPDVFVTGHSHTYGIDHYRGVLLLNVSTWQGETEYQKMRNITPVPPGRRSSIWRPSRPRPSTLPAESASWEDPKDEPVPIDLPDARGP</sequence>
<evidence type="ECO:0000313" key="21">
    <source>
        <dbReference type="EMBL" id="EQD33623.1"/>
    </source>
</evidence>
<feature type="compositionally biased region" description="Basic and acidic residues" evidence="19">
    <location>
        <begin position="481"/>
        <end position="498"/>
    </location>
</feature>
<keyword evidence="10" id="KW-0540">Nuclease</keyword>
<dbReference type="Pfam" id="PF04042">
    <property type="entry name" value="DNA_pol_E_B"/>
    <property type="match status" value="1"/>
</dbReference>
<evidence type="ECO:0000256" key="19">
    <source>
        <dbReference type="SAM" id="MobiDB-lite"/>
    </source>
</evidence>
<evidence type="ECO:0000256" key="3">
    <source>
        <dbReference type="ARBA" id="ARBA00011315"/>
    </source>
</evidence>
<dbReference type="InterPro" id="IPR029052">
    <property type="entry name" value="Metallo-depent_PP-like"/>
</dbReference>
<keyword evidence="12" id="KW-0269">Exonuclease</keyword>
<keyword evidence="15" id="KW-0511">Multifunctional enzyme</keyword>
<dbReference type="GO" id="GO:0003887">
    <property type="term" value="F:DNA-directed DNA polymerase activity"/>
    <property type="evidence" value="ECO:0007669"/>
    <property type="project" value="UniProtKB-KW"/>
</dbReference>
<dbReference type="InterPro" id="IPR007185">
    <property type="entry name" value="DNA_pol_a/d/e_bsu"/>
</dbReference>
<proteinExistence type="inferred from homology"/>
<dbReference type="SUPFAM" id="SSF56300">
    <property type="entry name" value="Metallo-dependent phosphatases"/>
    <property type="match status" value="1"/>
</dbReference>
<evidence type="ECO:0000256" key="17">
    <source>
        <dbReference type="ARBA" id="ARBA00030475"/>
    </source>
</evidence>
<dbReference type="GO" id="GO:0003677">
    <property type="term" value="F:DNA binding"/>
    <property type="evidence" value="ECO:0007669"/>
    <property type="project" value="UniProtKB-KW"/>
</dbReference>
<name>T0YKH1_9ZZZZ</name>
<comment type="catalytic activity">
    <reaction evidence="18">
        <text>DNA(n) + a 2'-deoxyribonucleoside 5'-triphosphate = DNA(n+1) + diphosphate</text>
        <dbReference type="Rhea" id="RHEA:22508"/>
        <dbReference type="Rhea" id="RHEA-COMP:17339"/>
        <dbReference type="Rhea" id="RHEA-COMP:17340"/>
        <dbReference type="ChEBI" id="CHEBI:33019"/>
        <dbReference type="ChEBI" id="CHEBI:61560"/>
        <dbReference type="ChEBI" id="CHEBI:173112"/>
        <dbReference type="EC" id="2.7.7.7"/>
    </reaction>
</comment>
<evidence type="ECO:0000256" key="7">
    <source>
        <dbReference type="ARBA" id="ARBA00022679"/>
    </source>
</evidence>
<reference evidence="21" key="1">
    <citation type="submission" date="2013-08" db="EMBL/GenBank/DDBJ databases">
        <authorList>
            <person name="Mendez C."/>
            <person name="Richter M."/>
            <person name="Ferrer M."/>
            <person name="Sanchez J."/>
        </authorList>
    </citation>
    <scope>NUCLEOTIDE SEQUENCE</scope>
</reference>
<gene>
    <name evidence="21" type="ORF">B1B_17518</name>
</gene>
<protein>
    <recommendedName>
        <fullName evidence="6">DNA polymerase II small subunit</fullName>
        <ecNumber evidence="5">2.7.7.7</ecNumber>
        <ecNumber evidence="4">3.1.11.1</ecNumber>
    </recommendedName>
    <alternativeName>
        <fullName evidence="17">Exodeoxyribonuclease small subunit</fullName>
    </alternativeName>
</protein>
<dbReference type="EC" id="3.1.11.1" evidence="4"/>
<evidence type="ECO:0000256" key="12">
    <source>
        <dbReference type="ARBA" id="ARBA00022839"/>
    </source>
</evidence>
<keyword evidence="8" id="KW-0548">Nucleotidyltransferase</keyword>
<feature type="non-terminal residue" evidence="21">
    <location>
        <position position="498"/>
    </location>
</feature>
<dbReference type="EMBL" id="AUZY01011700">
    <property type="protein sequence ID" value="EQD33623.1"/>
    <property type="molecule type" value="Genomic_DNA"/>
</dbReference>
<evidence type="ECO:0000256" key="11">
    <source>
        <dbReference type="ARBA" id="ARBA00022801"/>
    </source>
</evidence>
<keyword evidence="9" id="KW-0235">DNA replication</keyword>
<evidence type="ECO:0000256" key="1">
    <source>
        <dbReference type="ARBA" id="ARBA00000563"/>
    </source>
</evidence>
<feature type="region of interest" description="Disordered" evidence="19">
    <location>
        <begin position="450"/>
        <end position="498"/>
    </location>
</feature>
<dbReference type="Gene3D" id="3.60.21.50">
    <property type="match status" value="1"/>
</dbReference>
<dbReference type="InterPro" id="IPR011149">
    <property type="entry name" value="Pol2_small_arc"/>
</dbReference>
<evidence type="ECO:0000256" key="8">
    <source>
        <dbReference type="ARBA" id="ARBA00022695"/>
    </source>
</evidence>
<dbReference type="PANTHER" id="PTHR10416">
    <property type="entry name" value="DNA POLYMERASE DELTA SUBUNIT 2"/>
    <property type="match status" value="1"/>
</dbReference>
<evidence type="ECO:0000256" key="16">
    <source>
        <dbReference type="ARBA" id="ARBA00024817"/>
    </source>
</evidence>
<dbReference type="GO" id="GO:0006271">
    <property type="term" value="P:DNA strand elongation involved in DNA replication"/>
    <property type="evidence" value="ECO:0007669"/>
    <property type="project" value="TreeGrafter"/>
</dbReference>
<evidence type="ECO:0000256" key="4">
    <source>
        <dbReference type="ARBA" id="ARBA00012108"/>
    </source>
</evidence>
<keyword evidence="13" id="KW-0239">DNA-directed DNA polymerase</keyword>
<feature type="domain" description="DNA polymerase alpha/delta/epsilon subunit B" evidence="20">
    <location>
        <begin position="220"/>
        <end position="421"/>
    </location>
</feature>
<accession>T0YKH1</accession>
<comment type="catalytic activity">
    <reaction evidence="1">
        <text>Exonucleolytic cleavage in the 3'- to 5'-direction to yield nucleoside 5'-phosphates.</text>
        <dbReference type="EC" id="3.1.11.1"/>
    </reaction>
</comment>
<evidence type="ECO:0000256" key="9">
    <source>
        <dbReference type="ARBA" id="ARBA00022705"/>
    </source>
</evidence>
<dbReference type="GO" id="GO:0008310">
    <property type="term" value="F:single-stranded DNA 3'-5' DNA exonuclease activity"/>
    <property type="evidence" value="ECO:0007669"/>
    <property type="project" value="UniProtKB-EC"/>
</dbReference>
<dbReference type="InterPro" id="IPR024826">
    <property type="entry name" value="DNA_pol_delta/II_ssu"/>
</dbReference>
<evidence type="ECO:0000256" key="10">
    <source>
        <dbReference type="ARBA" id="ARBA00022722"/>
    </source>
</evidence>
<keyword evidence="14" id="KW-0238">DNA-binding</keyword>
<dbReference type="AlphaFoldDB" id="T0YKH1"/>
<reference evidence="21" key="2">
    <citation type="journal article" date="2014" name="ISME J.">
        <title>Microbial stratification in low pH oxic and suboxic macroscopic growths along an acid mine drainage.</title>
        <authorList>
            <person name="Mendez-Garcia C."/>
            <person name="Mesa V."/>
            <person name="Sprenger R.R."/>
            <person name="Richter M."/>
            <person name="Diez M.S."/>
            <person name="Solano J."/>
            <person name="Bargiela R."/>
            <person name="Golyshina O.V."/>
            <person name="Manteca A."/>
            <person name="Ramos J.L."/>
            <person name="Gallego J.R."/>
            <person name="Llorente I."/>
            <person name="Martins Dos Santos V.A."/>
            <person name="Jensen O.N."/>
            <person name="Pelaez A.I."/>
            <person name="Sanchez J."/>
            <person name="Ferrer M."/>
        </authorList>
    </citation>
    <scope>NUCLEOTIDE SEQUENCE</scope>
</reference>
<evidence type="ECO:0000256" key="6">
    <source>
        <dbReference type="ARBA" id="ARBA00015227"/>
    </source>
</evidence>